<accession>A0A410JV15</accession>
<sequence>MRGIRVLLLCVVFSVFLVMGCGGSSSSSGSTSEKGVFTDAPVQGLSYSAEPSGLSGVTNEKGEFDFLEGDNVTFRIGNLVLGSVRATAFVTPFDIADYDNAVDIARLLQSVGSVSSGVIVLDSQGASSVNGIVSDNMTLRDALDALETGNVITTSAEDALEHMNSRSIYGAYSGYTALRCEPDGYKSVDSVMVFDKGKTFAFNVGGYEVLDFPDSVSTPSVALRRTVKVYSGKRTSQDSFRFTGLADESELIYNISASSAEVFSTSVSSPDNSCSGTGFMVRVADAKNDNESCVMPEEGDDAEYGIELLSSNVYSEDNYTDIPRDILLSVSVSGCSITAEADFMGYDESDNYTVLHKKSLKGYADMSKRSIFLSDDSGNGSYSVFMISVSDDYLYRSAASAPMAIANPFTGYYFEYAEDNETGAPLWSLFSVGQSYK</sequence>
<reference evidence="1 2" key="1">
    <citation type="submission" date="2019-01" db="EMBL/GenBank/DDBJ databases">
        <title>Geovibrio thiophilus DSM 11263, complete genome.</title>
        <authorList>
            <person name="Spring S."/>
            <person name="Bunk B."/>
            <person name="Sproer C."/>
        </authorList>
    </citation>
    <scope>NUCLEOTIDE SEQUENCE [LARGE SCALE GENOMIC DNA]</scope>
    <source>
        <strain evidence="1 2">DSM 11263</strain>
    </source>
</reference>
<dbReference type="EMBL" id="CP035108">
    <property type="protein sequence ID" value="QAR32057.1"/>
    <property type="molecule type" value="Genomic_DNA"/>
</dbReference>
<protein>
    <submittedName>
        <fullName evidence="1">Uncharacterized protein</fullName>
    </submittedName>
</protein>
<dbReference type="Proteomes" id="UP000287502">
    <property type="component" value="Chromosome"/>
</dbReference>
<keyword evidence="2" id="KW-1185">Reference proteome</keyword>
<dbReference type="OrthoDB" id="5592990at2"/>
<dbReference type="PROSITE" id="PS51257">
    <property type="entry name" value="PROKAR_LIPOPROTEIN"/>
    <property type="match status" value="1"/>
</dbReference>
<dbReference type="AlphaFoldDB" id="A0A410JV15"/>
<name>A0A410JV15_9BACT</name>
<dbReference type="KEGG" id="gtl:EP073_01155"/>
<proteinExistence type="predicted"/>
<dbReference type="RefSeq" id="WP_128465344.1">
    <property type="nucleotide sequence ID" value="NZ_CP035108.1"/>
</dbReference>
<evidence type="ECO:0000313" key="2">
    <source>
        <dbReference type="Proteomes" id="UP000287502"/>
    </source>
</evidence>
<evidence type="ECO:0000313" key="1">
    <source>
        <dbReference type="EMBL" id="QAR32057.1"/>
    </source>
</evidence>
<gene>
    <name evidence="1" type="ORF">EP073_01155</name>
</gene>
<organism evidence="1 2">
    <name type="scientific">Geovibrio thiophilus</name>
    <dbReference type="NCBI Taxonomy" id="139438"/>
    <lineage>
        <taxon>Bacteria</taxon>
        <taxon>Pseudomonadati</taxon>
        <taxon>Deferribacterota</taxon>
        <taxon>Deferribacteres</taxon>
        <taxon>Deferribacterales</taxon>
        <taxon>Geovibrionaceae</taxon>
        <taxon>Geovibrio</taxon>
    </lineage>
</organism>